<dbReference type="Gene3D" id="3.30.530.20">
    <property type="match status" value="1"/>
</dbReference>
<protein>
    <submittedName>
        <fullName evidence="1">SRPBCC domain-containing protein</fullName>
    </submittedName>
</protein>
<organism evidence="1 2">
    <name type="scientific">Amycolatopsis acidiphila</name>
    <dbReference type="NCBI Taxonomy" id="715473"/>
    <lineage>
        <taxon>Bacteria</taxon>
        <taxon>Bacillati</taxon>
        <taxon>Actinomycetota</taxon>
        <taxon>Actinomycetes</taxon>
        <taxon>Pseudonocardiales</taxon>
        <taxon>Pseudonocardiaceae</taxon>
        <taxon>Amycolatopsis</taxon>
    </lineage>
</organism>
<proteinExistence type="predicted"/>
<gene>
    <name evidence="1" type="ORF">FNH06_36065</name>
</gene>
<keyword evidence="2" id="KW-1185">Reference proteome</keyword>
<dbReference type="SUPFAM" id="SSF55961">
    <property type="entry name" value="Bet v1-like"/>
    <property type="match status" value="1"/>
</dbReference>
<dbReference type="Proteomes" id="UP000318578">
    <property type="component" value="Unassembled WGS sequence"/>
</dbReference>
<dbReference type="OrthoDB" id="8417725at2"/>
<dbReference type="InterPro" id="IPR023393">
    <property type="entry name" value="START-like_dom_sf"/>
</dbReference>
<name>A0A557ZU83_9PSEU</name>
<dbReference type="RefSeq" id="WP_144645128.1">
    <property type="nucleotide sequence ID" value="NZ_BNAX01000026.1"/>
</dbReference>
<evidence type="ECO:0000313" key="2">
    <source>
        <dbReference type="Proteomes" id="UP000318578"/>
    </source>
</evidence>
<evidence type="ECO:0000313" key="1">
    <source>
        <dbReference type="EMBL" id="TVT15572.1"/>
    </source>
</evidence>
<accession>A0A557ZU83</accession>
<dbReference type="EMBL" id="VJZA01000115">
    <property type="protein sequence ID" value="TVT15572.1"/>
    <property type="molecule type" value="Genomic_DNA"/>
</dbReference>
<comment type="caution">
    <text evidence="1">The sequence shown here is derived from an EMBL/GenBank/DDBJ whole genome shotgun (WGS) entry which is preliminary data.</text>
</comment>
<dbReference type="AlphaFoldDB" id="A0A557ZU83"/>
<sequence length="230" mass="25164">MGKEFAIEREVVLPATPEEVFAAVTTGTANWMFPTPAPEPGSPLVKNWEPPDRVTIRQDGPDGWFNALDFIIEARDGGTAALRYVHSGIFTDDWDNQYDGASKHTDFYHHTLGQYLRYFGGRSATYAEVAGPAASALPTALESLKKSLGVSAIDETVRLELPGLAPVDAVVDYLNPYFIGLRTPDALHRVFGRNNFGGTVDATAHLFGEDADKEQTEQAWRTFLNGVFAA</sequence>
<reference evidence="1 2" key="1">
    <citation type="submission" date="2019-07" db="EMBL/GenBank/DDBJ databases">
        <title>New species of Amycolatopsis and Streptomyces.</title>
        <authorList>
            <person name="Duangmal K."/>
            <person name="Teo W.F.A."/>
            <person name="Lipun K."/>
        </authorList>
    </citation>
    <scope>NUCLEOTIDE SEQUENCE [LARGE SCALE GENOMIC DNA]</scope>
    <source>
        <strain evidence="1 2">JCM 30562</strain>
    </source>
</reference>